<dbReference type="RefSeq" id="WP_241445257.1">
    <property type="nucleotide sequence ID" value="NZ_JAKZHW010000001.1"/>
</dbReference>
<name>A0ABS9VJL2_9SPHN</name>
<organism evidence="1 2">
    <name type="scientific">Sphingomonas telluris</name>
    <dbReference type="NCBI Taxonomy" id="2907998"/>
    <lineage>
        <taxon>Bacteria</taxon>
        <taxon>Pseudomonadati</taxon>
        <taxon>Pseudomonadota</taxon>
        <taxon>Alphaproteobacteria</taxon>
        <taxon>Sphingomonadales</taxon>
        <taxon>Sphingomonadaceae</taxon>
        <taxon>Sphingomonas</taxon>
    </lineage>
</organism>
<proteinExistence type="predicted"/>
<sequence length="55" mass="6083">MDEEEYVAPEVERATAGLQDGLETCHKIVSDYRSMLLSLEHPDLTTSRGEGSVES</sequence>
<evidence type="ECO:0000313" key="2">
    <source>
        <dbReference type="Proteomes" id="UP001203058"/>
    </source>
</evidence>
<comment type="caution">
    <text evidence="1">The sequence shown here is derived from an EMBL/GenBank/DDBJ whole genome shotgun (WGS) entry which is preliminary data.</text>
</comment>
<accession>A0ABS9VJL2</accession>
<dbReference type="EMBL" id="JAKZHW010000001">
    <property type="protein sequence ID" value="MCH8614724.1"/>
    <property type="molecule type" value="Genomic_DNA"/>
</dbReference>
<dbReference type="Proteomes" id="UP001203058">
    <property type="component" value="Unassembled WGS sequence"/>
</dbReference>
<gene>
    <name evidence="1" type="ORF">LZ016_01195</name>
</gene>
<reference evidence="1 2" key="1">
    <citation type="submission" date="2022-03" db="EMBL/GenBank/DDBJ databases">
        <authorList>
            <person name="Jo J.-H."/>
            <person name="Im W.-T."/>
        </authorList>
    </citation>
    <scope>NUCLEOTIDE SEQUENCE [LARGE SCALE GENOMIC DNA]</scope>
    <source>
        <strain evidence="1 2">SM33</strain>
    </source>
</reference>
<protein>
    <submittedName>
        <fullName evidence="1">Uncharacterized protein</fullName>
    </submittedName>
</protein>
<evidence type="ECO:0000313" key="1">
    <source>
        <dbReference type="EMBL" id="MCH8614724.1"/>
    </source>
</evidence>
<keyword evidence="2" id="KW-1185">Reference proteome</keyword>